<dbReference type="PANTHER" id="PTHR38659:SF1">
    <property type="entry name" value="METAL DEPENDENT PHOSPHOHYDROLASE"/>
    <property type="match status" value="1"/>
</dbReference>
<dbReference type="OrthoDB" id="9801160at2"/>
<dbReference type="AlphaFoldDB" id="A0A4P7UL44"/>
<gene>
    <name evidence="2" type="ORF">DDIC_06740</name>
</gene>
<dbReference type="EMBL" id="CP036295">
    <property type="protein sequence ID" value="QCC85578.1"/>
    <property type="molecule type" value="Genomic_DNA"/>
</dbReference>
<accession>A0A4P7UL44</accession>
<reference evidence="2 3" key="1">
    <citation type="submission" date="2019-02" db="EMBL/GenBank/DDBJ databases">
        <title>Complete Genome Sequence of Desulfovibrio desulfuricans IC1, a Sulfonate Utilizing Anaerobe.</title>
        <authorList>
            <person name="Day L.A."/>
            <person name="De Leon K.B."/>
            <person name="Wall J.D."/>
        </authorList>
    </citation>
    <scope>NUCLEOTIDE SEQUENCE [LARGE SCALE GENOMIC DNA]</scope>
    <source>
        <strain evidence="2 3">IC1</strain>
    </source>
</reference>
<dbReference type="NCBIfam" id="TIGR00277">
    <property type="entry name" value="HDIG"/>
    <property type="match status" value="1"/>
</dbReference>
<proteinExistence type="predicted"/>
<dbReference type="Proteomes" id="UP000297065">
    <property type="component" value="Chromosome"/>
</dbReference>
<organism evidence="2 3">
    <name type="scientific">Desulfovibrio desulfuricans</name>
    <dbReference type="NCBI Taxonomy" id="876"/>
    <lineage>
        <taxon>Bacteria</taxon>
        <taxon>Pseudomonadati</taxon>
        <taxon>Thermodesulfobacteriota</taxon>
        <taxon>Desulfovibrionia</taxon>
        <taxon>Desulfovibrionales</taxon>
        <taxon>Desulfovibrionaceae</taxon>
        <taxon>Desulfovibrio</taxon>
    </lineage>
</organism>
<dbReference type="InterPro" id="IPR006674">
    <property type="entry name" value="HD_domain"/>
</dbReference>
<dbReference type="SUPFAM" id="SSF109604">
    <property type="entry name" value="HD-domain/PDEase-like"/>
    <property type="match status" value="1"/>
</dbReference>
<protein>
    <submittedName>
        <fullName evidence="2">HDIG domain-containing protein</fullName>
    </submittedName>
</protein>
<dbReference type="Gene3D" id="1.10.3210.10">
    <property type="entry name" value="Hypothetical protein af1432"/>
    <property type="match status" value="1"/>
</dbReference>
<name>A0A4P7UL44_DESDE</name>
<dbReference type="InterPro" id="IPR006675">
    <property type="entry name" value="HDIG_dom"/>
</dbReference>
<feature type="domain" description="HD" evidence="1">
    <location>
        <begin position="22"/>
        <end position="103"/>
    </location>
</feature>
<dbReference type="Pfam" id="PF01966">
    <property type="entry name" value="HD"/>
    <property type="match status" value="1"/>
</dbReference>
<dbReference type="PANTHER" id="PTHR38659">
    <property type="entry name" value="METAL-DEPENDENT PHOSPHOHYDROLASE"/>
    <property type="match status" value="1"/>
</dbReference>
<evidence type="ECO:0000313" key="3">
    <source>
        <dbReference type="Proteomes" id="UP000297065"/>
    </source>
</evidence>
<dbReference type="RefSeq" id="WP_136399733.1">
    <property type="nucleotide sequence ID" value="NZ_CP036295.1"/>
</dbReference>
<evidence type="ECO:0000313" key="2">
    <source>
        <dbReference type="EMBL" id="QCC85578.1"/>
    </source>
</evidence>
<evidence type="ECO:0000259" key="1">
    <source>
        <dbReference type="Pfam" id="PF01966"/>
    </source>
</evidence>
<sequence>MIQRQTAINLLAEHNTPPSLMQHALASEAILSALANRFGENVEVWGLTGLLHDLDYPATAETPSRHGLDTAEMLAGQLPDEALAAIRAHNAEMNGANGPATRFDYALRCGETVTGLISAAALMRPTGMEGMEVKSIKKKMKDKAFAASVCRDNIRQCAEAGLELDDFLALAIEAMRSHSAELGLNK</sequence>